<sequence length="72" mass="8024">MTVPAEPKSTYSNNHGATQDIMDDLNGLSDKNANATDVSKEFQATERVMKLKRNGDTASYSTSRKTRTKSRR</sequence>
<feature type="region of interest" description="Disordered" evidence="1">
    <location>
        <begin position="1"/>
        <end position="72"/>
    </location>
</feature>
<evidence type="ECO:0000313" key="2">
    <source>
        <dbReference type="EMBL" id="AKB81729.1"/>
    </source>
</evidence>
<dbReference type="HOGENOM" id="CLU_2712781_0_0_2"/>
<dbReference type="RefSeq" id="WP_196297018.1">
    <property type="nucleotide sequence ID" value="NZ_CP009517.1"/>
</dbReference>
<name>A0A0E3WWK2_METBA</name>
<dbReference type="PATRIC" id="fig|1434107.4.peg.1515"/>
<protein>
    <submittedName>
        <fullName evidence="2">Uncharacterized protein</fullName>
    </submittedName>
</protein>
<organism evidence="2 3">
    <name type="scientific">Methanosarcina barkeri 3</name>
    <dbReference type="NCBI Taxonomy" id="1434107"/>
    <lineage>
        <taxon>Archaea</taxon>
        <taxon>Methanobacteriati</taxon>
        <taxon>Methanobacteriota</taxon>
        <taxon>Stenosarchaea group</taxon>
        <taxon>Methanomicrobia</taxon>
        <taxon>Methanosarcinales</taxon>
        <taxon>Methanosarcinaceae</taxon>
        <taxon>Methanosarcina</taxon>
    </lineage>
</organism>
<proteinExistence type="predicted"/>
<gene>
    <name evidence="2" type="ORF">MSBR3_1151</name>
</gene>
<feature type="compositionally biased region" description="Basic and acidic residues" evidence="1">
    <location>
        <begin position="38"/>
        <end position="55"/>
    </location>
</feature>
<dbReference type="EMBL" id="CP009517">
    <property type="protein sequence ID" value="AKB81729.1"/>
    <property type="molecule type" value="Genomic_DNA"/>
</dbReference>
<keyword evidence="3" id="KW-1185">Reference proteome</keyword>
<accession>A0A0E3WWK2</accession>
<evidence type="ECO:0000256" key="1">
    <source>
        <dbReference type="SAM" id="MobiDB-lite"/>
    </source>
</evidence>
<dbReference type="Proteomes" id="UP000033066">
    <property type="component" value="Chromosome"/>
</dbReference>
<reference evidence="2" key="1">
    <citation type="submission" date="2014-07" db="EMBL/GenBank/DDBJ databases">
        <title>Methanogenic archaea and the global carbon cycle.</title>
        <authorList>
            <person name="Henriksen J.R."/>
            <person name="Luke J."/>
            <person name="Reinhart S."/>
            <person name="Benedict M.N."/>
            <person name="Youngblut N.D."/>
            <person name="Metcalf M.E."/>
            <person name="Whitaker R.J."/>
            <person name="Metcalf W.W."/>
        </authorList>
    </citation>
    <scope>NUCLEOTIDE SEQUENCE [LARGE SCALE GENOMIC DNA]</scope>
    <source>
        <strain evidence="2">3</strain>
    </source>
</reference>
<dbReference type="GeneID" id="24788663"/>
<dbReference type="KEGG" id="mbak:MSBR3_1151"/>
<evidence type="ECO:0000313" key="3">
    <source>
        <dbReference type="Proteomes" id="UP000033066"/>
    </source>
</evidence>
<dbReference type="AlphaFoldDB" id="A0A0E3WWK2"/>